<dbReference type="GO" id="GO:0008483">
    <property type="term" value="F:transaminase activity"/>
    <property type="evidence" value="ECO:0007669"/>
    <property type="project" value="UniProtKB-KW"/>
</dbReference>
<dbReference type="SUPFAM" id="SSF46785">
    <property type="entry name" value="Winged helix' DNA-binding domain"/>
    <property type="match status" value="1"/>
</dbReference>
<evidence type="ECO:0000256" key="2">
    <source>
        <dbReference type="ARBA" id="ARBA00022898"/>
    </source>
</evidence>
<dbReference type="InterPro" id="IPR015422">
    <property type="entry name" value="PyrdxlP-dep_Trfase_small"/>
</dbReference>
<dbReference type="InterPro" id="IPR036390">
    <property type="entry name" value="WH_DNA-bd_sf"/>
</dbReference>
<protein>
    <submittedName>
        <fullName evidence="7">PLP-dependent aminotransferase family protein</fullName>
    </submittedName>
</protein>
<dbReference type="SMART" id="SM00345">
    <property type="entry name" value="HTH_GNTR"/>
    <property type="match status" value="1"/>
</dbReference>
<organism evidence="7 8">
    <name type="scientific">Streptomyces gibsoniae</name>
    <dbReference type="NCBI Taxonomy" id="3075529"/>
    <lineage>
        <taxon>Bacteria</taxon>
        <taxon>Bacillati</taxon>
        <taxon>Actinomycetota</taxon>
        <taxon>Actinomycetes</taxon>
        <taxon>Kitasatosporales</taxon>
        <taxon>Streptomycetaceae</taxon>
        <taxon>Streptomyces</taxon>
    </lineage>
</organism>
<evidence type="ECO:0000313" key="7">
    <source>
        <dbReference type="EMBL" id="MDT0463070.1"/>
    </source>
</evidence>
<dbReference type="PANTHER" id="PTHR46577">
    <property type="entry name" value="HTH-TYPE TRANSCRIPTIONAL REGULATORY PROTEIN GABR"/>
    <property type="match status" value="1"/>
</dbReference>
<dbReference type="Pfam" id="PF00155">
    <property type="entry name" value="Aminotran_1_2"/>
    <property type="match status" value="1"/>
</dbReference>
<feature type="domain" description="HTH gntR-type" evidence="6">
    <location>
        <begin position="1"/>
        <end position="69"/>
    </location>
</feature>
<keyword evidence="7" id="KW-0808">Transferase</keyword>
<dbReference type="Proteomes" id="UP001183809">
    <property type="component" value="Unassembled WGS sequence"/>
</dbReference>
<dbReference type="InterPro" id="IPR004839">
    <property type="entry name" value="Aminotransferase_I/II_large"/>
</dbReference>
<evidence type="ECO:0000256" key="3">
    <source>
        <dbReference type="ARBA" id="ARBA00023015"/>
    </source>
</evidence>
<dbReference type="CDD" id="cd00609">
    <property type="entry name" value="AAT_like"/>
    <property type="match status" value="1"/>
</dbReference>
<dbReference type="InterPro" id="IPR036388">
    <property type="entry name" value="WH-like_DNA-bd_sf"/>
</dbReference>
<evidence type="ECO:0000256" key="5">
    <source>
        <dbReference type="ARBA" id="ARBA00023163"/>
    </source>
</evidence>
<keyword evidence="5" id="KW-0804">Transcription</keyword>
<dbReference type="Pfam" id="PF00392">
    <property type="entry name" value="GntR"/>
    <property type="match status" value="1"/>
</dbReference>
<reference evidence="8" key="1">
    <citation type="submission" date="2023-07" db="EMBL/GenBank/DDBJ databases">
        <title>30 novel species of actinomycetes from the DSMZ collection.</title>
        <authorList>
            <person name="Nouioui I."/>
        </authorList>
    </citation>
    <scope>NUCLEOTIDE SEQUENCE [LARGE SCALE GENOMIC DNA]</scope>
    <source>
        <strain evidence="8">DSM 41699</strain>
    </source>
</reference>
<keyword evidence="2" id="KW-0663">Pyridoxal phosphate</keyword>
<dbReference type="CDD" id="cd07377">
    <property type="entry name" value="WHTH_GntR"/>
    <property type="match status" value="1"/>
</dbReference>
<accession>A0ABU2TQ38</accession>
<evidence type="ECO:0000313" key="8">
    <source>
        <dbReference type="Proteomes" id="UP001183809"/>
    </source>
</evidence>
<dbReference type="RefSeq" id="WP_311693937.1">
    <property type="nucleotide sequence ID" value="NZ_JAVREY010000007.1"/>
</dbReference>
<proteinExistence type="inferred from homology"/>
<comment type="similarity">
    <text evidence="1">In the C-terminal section; belongs to the class-I pyridoxal-phosphate-dependent aminotransferase family.</text>
</comment>
<dbReference type="InterPro" id="IPR000524">
    <property type="entry name" value="Tscrpt_reg_HTH_GntR"/>
</dbReference>
<keyword evidence="8" id="KW-1185">Reference proteome</keyword>
<dbReference type="InterPro" id="IPR051446">
    <property type="entry name" value="HTH_trans_reg/aminotransferase"/>
</dbReference>
<keyword evidence="3" id="KW-0805">Transcription regulation</keyword>
<dbReference type="PROSITE" id="PS50949">
    <property type="entry name" value="HTH_GNTR"/>
    <property type="match status" value="1"/>
</dbReference>
<evidence type="ECO:0000259" key="6">
    <source>
        <dbReference type="PROSITE" id="PS50949"/>
    </source>
</evidence>
<dbReference type="Gene3D" id="3.90.1150.10">
    <property type="entry name" value="Aspartate Aminotransferase, domain 1"/>
    <property type="match status" value="1"/>
</dbReference>
<evidence type="ECO:0000256" key="1">
    <source>
        <dbReference type="ARBA" id="ARBA00005384"/>
    </source>
</evidence>
<sequence length="446" mass="46663">MGDYRSIADRIAADISEGRLKPGQRLPPQRQFARRRGIAASTAGRVYGELVRRGLVVGEVGRGTFVRASPASPGRAPAGAAPRASVDLELDHPAVPGQSELLAAGIAPLLRPDILAEATRTAAPAGTPAAREAAAGLLATADWQPAPDRVLFAGSARQALAGTLAALVRPGGRIGVEWLTYPLVKEVAARLGIVLVPLATDEQGLRPDALAAAHRATPLSALYVQPTLHHPTSVTTGQERRRQLAVAARALRLPVVEDRVWSFLCGPEGGAPLAAYAPERTYVVDGLSLRVAPGLTVGFLVVPEGRGERAAGALRSGGWTAGRFALEASVRWIEDGVVARLVAAKRADAAARQRLVAEHLDGFAVRADPRAYFVWWRLPRPWRAEAFTAAAAERGIAVTPGPAFAAAGRGAQDAAADCVRLSLASAPPPELARALRTLADVARTGP</sequence>
<name>A0ABU2TQ38_9ACTN</name>
<gene>
    <name evidence="7" type="ORF">RM764_08580</name>
</gene>
<evidence type="ECO:0000256" key="4">
    <source>
        <dbReference type="ARBA" id="ARBA00023125"/>
    </source>
</evidence>
<dbReference type="PANTHER" id="PTHR46577:SF1">
    <property type="entry name" value="HTH-TYPE TRANSCRIPTIONAL REGULATORY PROTEIN GABR"/>
    <property type="match status" value="1"/>
</dbReference>
<dbReference type="Gene3D" id="1.10.10.10">
    <property type="entry name" value="Winged helix-like DNA-binding domain superfamily/Winged helix DNA-binding domain"/>
    <property type="match status" value="1"/>
</dbReference>
<dbReference type="SUPFAM" id="SSF53383">
    <property type="entry name" value="PLP-dependent transferases"/>
    <property type="match status" value="1"/>
</dbReference>
<keyword evidence="7" id="KW-0032">Aminotransferase</keyword>
<comment type="caution">
    <text evidence="7">The sequence shown here is derived from an EMBL/GenBank/DDBJ whole genome shotgun (WGS) entry which is preliminary data.</text>
</comment>
<keyword evidence="4" id="KW-0238">DNA-binding</keyword>
<dbReference type="Gene3D" id="3.40.640.10">
    <property type="entry name" value="Type I PLP-dependent aspartate aminotransferase-like (Major domain)"/>
    <property type="match status" value="1"/>
</dbReference>
<dbReference type="InterPro" id="IPR015424">
    <property type="entry name" value="PyrdxlP-dep_Trfase"/>
</dbReference>
<dbReference type="InterPro" id="IPR015421">
    <property type="entry name" value="PyrdxlP-dep_Trfase_major"/>
</dbReference>
<dbReference type="EMBL" id="JAVREY010000007">
    <property type="protein sequence ID" value="MDT0463070.1"/>
    <property type="molecule type" value="Genomic_DNA"/>
</dbReference>